<keyword evidence="2 3" id="KW-0663">Pyridoxal phosphate</keyword>
<dbReference type="PANTHER" id="PTHR30244:SF42">
    <property type="entry name" value="UDP-2-ACETAMIDO-2-DEOXY-3-OXO-D-GLUCURONATE AMINOTRANSFERASE"/>
    <property type="match status" value="1"/>
</dbReference>
<dbReference type="PIRSF" id="PIRSF000390">
    <property type="entry name" value="PLP_StrS"/>
    <property type="match status" value="1"/>
</dbReference>
<keyword evidence="5" id="KW-1185">Reference proteome</keyword>
<dbReference type="InterPro" id="IPR015424">
    <property type="entry name" value="PyrdxlP-dep_Trfase"/>
</dbReference>
<dbReference type="EMBL" id="CP053923">
    <property type="protein sequence ID" value="QNT70141.1"/>
    <property type="molecule type" value="Genomic_DNA"/>
</dbReference>
<dbReference type="PANTHER" id="PTHR30244">
    <property type="entry name" value="TRANSAMINASE"/>
    <property type="match status" value="1"/>
</dbReference>
<dbReference type="InterPro" id="IPR015421">
    <property type="entry name" value="PyrdxlP-dep_Trfase_major"/>
</dbReference>
<keyword evidence="4" id="KW-0808">Transferase</keyword>
<dbReference type="Gene3D" id="3.40.640.10">
    <property type="entry name" value="Type I PLP-dependent aspartate aminotransferase-like (Major domain)"/>
    <property type="match status" value="1"/>
</dbReference>
<name>A0A7H1N355_9PROT</name>
<dbReference type="RefSeq" id="WP_190260627.1">
    <property type="nucleotide sequence ID" value="NZ_CP053923.1"/>
</dbReference>
<dbReference type="SUPFAM" id="SSF53383">
    <property type="entry name" value="PLP-dependent transferases"/>
    <property type="match status" value="1"/>
</dbReference>
<dbReference type="Proteomes" id="UP000516369">
    <property type="component" value="Chromosome"/>
</dbReference>
<dbReference type="Gene3D" id="3.90.1150.10">
    <property type="entry name" value="Aspartate Aminotransferase, domain 1"/>
    <property type="match status" value="1"/>
</dbReference>
<dbReference type="GO" id="GO:0000271">
    <property type="term" value="P:polysaccharide biosynthetic process"/>
    <property type="evidence" value="ECO:0007669"/>
    <property type="project" value="TreeGrafter"/>
</dbReference>
<keyword evidence="4" id="KW-0032">Aminotransferase</keyword>
<dbReference type="GO" id="GO:0008483">
    <property type="term" value="F:transaminase activity"/>
    <property type="evidence" value="ECO:0007669"/>
    <property type="project" value="UniProtKB-KW"/>
</dbReference>
<evidence type="ECO:0000313" key="4">
    <source>
        <dbReference type="EMBL" id="QNT70141.1"/>
    </source>
</evidence>
<reference evidence="4 5" key="1">
    <citation type="submission" date="2020-05" db="EMBL/GenBank/DDBJ databases">
        <title>Complete closed genome sequence of Defluviicoccus vanus.</title>
        <authorList>
            <person name="Bessarab I."/>
            <person name="Arumugam K."/>
            <person name="Maszenan A.M."/>
            <person name="Seviour R.J."/>
            <person name="Williams R.B."/>
        </authorList>
    </citation>
    <scope>NUCLEOTIDE SEQUENCE [LARGE SCALE GENOMIC DNA]</scope>
    <source>
        <strain evidence="4 5">Ben 114</strain>
    </source>
</reference>
<evidence type="ECO:0000313" key="5">
    <source>
        <dbReference type="Proteomes" id="UP000516369"/>
    </source>
</evidence>
<accession>A0A7H1N355</accession>
<proteinExistence type="inferred from homology"/>
<feature type="modified residue" description="N6-(pyridoxal phosphate)lysine" evidence="2">
    <location>
        <position position="187"/>
    </location>
</feature>
<feature type="active site" description="Proton acceptor" evidence="1">
    <location>
        <position position="187"/>
    </location>
</feature>
<evidence type="ECO:0000256" key="3">
    <source>
        <dbReference type="RuleBase" id="RU004508"/>
    </source>
</evidence>
<dbReference type="KEGG" id="dvn:HQ394_13390"/>
<dbReference type="InterPro" id="IPR015422">
    <property type="entry name" value="PyrdxlP-dep_Trfase_small"/>
</dbReference>
<comment type="similarity">
    <text evidence="3">Belongs to the DegT/DnrJ/EryC1 family.</text>
</comment>
<dbReference type="AlphaFoldDB" id="A0A7H1N355"/>
<evidence type="ECO:0000256" key="1">
    <source>
        <dbReference type="PIRSR" id="PIRSR000390-1"/>
    </source>
</evidence>
<gene>
    <name evidence="4" type="ORF">HQ394_13390</name>
</gene>
<dbReference type="InterPro" id="IPR000653">
    <property type="entry name" value="DegT/StrS_aminotransferase"/>
</dbReference>
<evidence type="ECO:0000256" key="2">
    <source>
        <dbReference type="PIRSR" id="PIRSR000390-2"/>
    </source>
</evidence>
<protein>
    <submittedName>
        <fullName evidence="4">DegT/DnrJ/EryC1/StrS family aminotransferase</fullName>
    </submittedName>
</protein>
<dbReference type="CDD" id="cd00616">
    <property type="entry name" value="AHBA_syn"/>
    <property type="match status" value="1"/>
</dbReference>
<sequence length="371" mass="40806">MPPIDFSGVKEQTRRYADEINLRIHRVIEHACFIMGPEVVELEVALASYVGVKHCISVASGTTGLEIALRALGVGPGDEVITVPFTWISTAEVVRLVGARPVFVDIDPHTYTIDVDLLAPAMTEKTRAIIPVSLFGQMPDLERIASIAAERGVPVVEDAAQSFGATRRGRRSAGVTMIGCTSFFPAKPFGCYGDGGALFTSDDDLADKMRAIRTHGGLRRHDHPLLGTNGRLDTMQAAILLAKLPHFEWEVRERERLGARYSASLRPSCVPPVVAPFNTHVYAQYTIRVADREQAAEKLETAGVPTGIYYPKCLHEQPVFSDLGYRIGDFAQSEKASREVLSLPMHPFLTESDQDRIVELVNEFCARECTI</sequence>
<dbReference type="GO" id="GO:0030170">
    <property type="term" value="F:pyridoxal phosphate binding"/>
    <property type="evidence" value="ECO:0007669"/>
    <property type="project" value="TreeGrafter"/>
</dbReference>
<dbReference type="Pfam" id="PF01041">
    <property type="entry name" value="DegT_DnrJ_EryC1"/>
    <property type="match status" value="1"/>
</dbReference>
<organism evidence="4 5">
    <name type="scientific">Defluviicoccus vanus</name>
    <dbReference type="NCBI Taxonomy" id="111831"/>
    <lineage>
        <taxon>Bacteria</taxon>
        <taxon>Pseudomonadati</taxon>
        <taxon>Pseudomonadota</taxon>
        <taxon>Alphaproteobacteria</taxon>
        <taxon>Rhodospirillales</taxon>
        <taxon>Rhodospirillaceae</taxon>
        <taxon>Defluviicoccus</taxon>
    </lineage>
</organism>